<keyword evidence="1" id="KW-0812">Transmembrane</keyword>
<keyword evidence="1" id="KW-0472">Membrane</keyword>
<keyword evidence="1" id="KW-1133">Transmembrane helix</keyword>
<feature type="transmembrane region" description="Helical" evidence="1">
    <location>
        <begin position="37"/>
        <end position="55"/>
    </location>
</feature>
<evidence type="ECO:0000313" key="3">
    <source>
        <dbReference type="Proteomes" id="UP000267250"/>
    </source>
</evidence>
<sequence>MKKVYQLSFTIKFGLVVVTIISWYSMFLNIIKDFKGIWLVFSSLIVTYVTLNAFYQKIILDENGIKAKVIGYAWQKYLNWGEVRTIICEEYFGVPIYILVPQRGRAMYLSGFKNIDQLLLDIYNFAPHVILHPNVKKRIEKAKRKEQNS</sequence>
<evidence type="ECO:0008006" key="4">
    <source>
        <dbReference type="Google" id="ProtNLM"/>
    </source>
</evidence>
<accession>A0A3Q9HQI7</accession>
<evidence type="ECO:0000256" key="1">
    <source>
        <dbReference type="SAM" id="Phobius"/>
    </source>
</evidence>
<feature type="transmembrane region" description="Helical" evidence="1">
    <location>
        <begin position="12"/>
        <end position="31"/>
    </location>
</feature>
<dbReference type="AlphaFoldDB" id="A0A3Q9HQI7"/>
<proteinExistence type="predicted"/>
<gene>
    <name evidence="2" type="ORF">BBF96_08810</name>
</gene>
<dbReference type="EMBL" id="CP016379">
    <property type="protein sequence ID" value="AZR73473.1"/>
    <property type="molecule type" value="Genomic_DNA"/>
</dbReference>
<name>A0A3Q9HQI7_9FIRM</name>
<reference evidence="2 3" key="1">
    <citation type="submission" date="2016-07" db="EMBL/GenBank/DDBJ databases">
        <title>Genome and transcriptome analysis of iron-reducing fermentative bacteria Anoxybacter fermentans.</title>
        <authorList>
            <person name="Zeng X."/>
            <person name="Shao Z."/>
        </authorList>
    </citation>
    <scope>NUCLEOTIDE SEQUENCE [LARGE SCALE GENOMIC DNA]</scope>
    <source>
        <strain evidence="2 3">DY22613</strain>
    </source>
</reference>
<organism evidence="2 3">
    <name type="scientific">Anoxybacter fermentans</name>
    <dbReference type="NCBI Taxonomy" id="1323375"/>
    <lineage>
        <taxon>Bacteria</taxon>
        <taxon>Bacillati</taxon>
        <taxon>Bacillota</taxon>
        <taxon>Clostridia</taxon>
        <taxon>Halanaerobiales</taxon>
        <taxon>Anoxybacter</taxon>
    </lineage>
</organism>
<keyword evidence="3" id="KW-1185">Reference proteome</keyword>
<dbReference type="KEGG" id="aft:BBF96_08810"/>
<dbReference type="Proteomes" id="UP000267250">
    <property type="component" value="Chromosome"/>
</dbReference>
<evidence type="ECO:0000313" key="2">
    <source>
        <dbReference type="EMBL" id="AZR73473.1"/>
    </source>
</evidence>
<dbReference type="RefSeq" id="WP_127016814.1">
    <property type="nucleotide sequence ID" value="NZ_CP016379.1"/>
</dbReference>
<protein>
    <recommendedName>
        <fullName evidence="4">PH domain-containing protein</fullName>
    </recommendedName>
</protein>